<evidence type="ECO:0000259" key="7">
    <source>
        <dbReference type="PROSITE" id="PS50016"/>
    </source>
</evidence>
<name>A0AAV2GYY0_LYMST</name>
<keyword evidence="2 4" id="KW-0863">Zinc-finger</keyword>
<dbReference type="PROSITE" id="PS51805">
    <property type="entry name" value="EPHD"/>
    <property type="match status" value="1"/>
</dbReference>
<dbReference type="AlphaFoldDB" id="A0AAV2GYY0"/>
<evidence type="ECO:0000256" key="2">
    <source>
        <dbReference type="ARBA" id="ARBA00022771"/>
    </source>
</evidence>
<dbReference type="InterPro" id="IPR011011">
    <property type="entry name" value="Znf_FYVE_PHD"/>
</dbReference>
<organism evidence="9 10">
    <name type="scientific">Lymnaea stagnalis</name>
    <name type="common">Great pond snail</name>
    <name type="synonym">Helix stagnalis</name>
    <dbReference type="NCBI Taxonomy" id="6523"/>
    <lineage>
        <taxon>Eukaryota</taxon>
        <taxon>Metazoa</taxon>
        <taxon>Spiralia</taxon>
        <taxon>Lophotrochozoa</taxon>
        <taxon>Mollusca</taxon>
        <taxon>Gastropoda</taxon>
        <taxon>Heterobranchia</taxon>
        <taxon>Euthyneura</taxon>
        <taxon>Panpulmonata</taxon>
        <taxon>Hygrophila</taxon>
        <taxon>Lymnaeoidea</taxon>
        <taxon>Lymnaeidae</taxon>
        <taxon>Lymnaea</taxon>
    </lineage>
</organism>
<feature type="domain" description="PHD-type" evidence="7">
    <location>
        <begin position="825"/>
        <end position="878"/>
    </location>
</feature>
<dbReference type="PROSITE" id="PS01359">
    <property type="entry name" value="ZF_PHD_1"/>
    <property type="match status" value="2"/>
</dbReference>
<evidence type="ECO:0000256" key="4">
    <source>
        <dbReference type="PROSITE-ProRule" id="PRU00146"/>
    </source>
</evidence>
<keyword evidence="5" id="KW-0175">Coiled coil</keyword>
<evidence type="ECO:0000313" key="9">
    <source>
        <dbReference type="EMBL" id="CAL1526617.1"/>
    </source>
</evidence>
<comment type="caution">
    <text evidence="9">The sequence shown here is derived from an EMBL/GenBank/DDBJ whole genome shotgun (WGS) entry which is preliminary data.</text>
</comment>
<dbReference type="GO" id="GO:0006357">
    <property type="term" value="P:regulation of transcription by RNA polymerase II"/>
    <property type="evidence" value="ECO:0007669"/>
    <property type="project" value="TreeGrafter"/>
</dbReference>
<dbReference type="PANTHER" id="PTHR13793:SF150">
    <property type="entry name" value="PHD FINGER PROTEIN 14"/>
    <property type="match status" value="1"/>
</dbReference>
<dbReference type="Proteomes" id="UP001497497">
    <property type="component" value="Unassembled WGS sequence"/>
</dbReference>
<feature type="compositionally biased region" description="Acidic residues" evidence="6">
    <location>
        <begin position="109"/>
        <end position="153"/>
    </location>
</feature>
<feature type="region of interest" description="Disordered" evidence="6">
    <location>
        <begin position="740"/>
        <end position="812"/>
    </location>
</feature>
<feature type="compositionally biased region" description="Basic and acidic residues" evidence="6">
    <location>
        <begin position="884"/>
        <end position="895"/>
    </location>
</feature>
<feature type="region of interest" description="Disordered" evidence="6">
    <location>
        <begin position="184"/>
        <end position="238"/>
    </location>
</feature>
<reference evidence="9 10" key="1">
    <citation type="submission" date="2024-04" db="EMBL/GenBank/DDBJ databases">
        <authorList>
            <consortium name="Genoscope - CEA"/>
            <person name="William W."/>
        </authorList>
    </citation>
    <scope>NUCLEOTIDE SEQUENCE [LARGE SCALE GENOMIC DNA]</scope>
</reference>
<keyword evidence="1" id="KW-0479">Metal-binding</keyword>
<feature type="compositionally biased region" description="Basic and acidic residues" evidence="6">
    <location>
        <begin position="73"/>
        <end position="82"/>
    </location>
</feature>
<evidence type="ECO:0000256" key="1">
    <source>
        <dbReference type="ARBA" id="ARBA00022723"/>
    </source>
</evidence>
<feature type="domain" description="PHD-type" evidence="7">
    <location>
        <begin position="246"/>
        <end position="306"/>
    </location>
</feature>
<evidence type="ECO:0000256" key="3">
    <source>
        <dbReference type="ARBA" id="ARBA00022833"/>
    </source>
</evidence>
<feature type="region of interest" description="Disordered" evidence="6">
    <location>
        <begin position="44"/>
        <end position="171"/>
    </location>
</feature>
<dbReference type="SMART" id="SM00249">
    <property type="entry name" value="PHD"/>
    <property type="match status" value="4"/>
</dbReference>
<evidence type="ECO:0008006" key="11">
    <source>
        <dbReference type="Google" id="ProtNLM"/>
    </source>
</evidence>
<evidence type="ECO:0000313" key="10">
    <source>
        <dbReference type="Proteomes" id="UP001497497"/>
    </source>
</evidence>
<dbReference type="GO" id="GO:0008270">
    <property type="term" value="F:zinc ion binding"/>
    <property type="evidence" value="ECO:0007669"/>
    <property type="project" value="UniProtKB-KW"/>
</dbReference>
<gene>
    <name evidence="9" type="ORF">GSLYS_00000794001</name>
</gene>
<proteinExistence type="predicted"/>
<evidence type="ECO:0000256" key="6">
    <source>
        <dbReference type="SAM" id="MobiDB-lite"/>
    </source>
</evidence>
<feature type="compositionally biased region" description="Polar residues" evidence="6">
    <location>
        <begin position="801"/>
        <end position="812"/>
    </location>
</feature>
<dbReference type="CDD" id="cd15562">
    <property type="entry name" value="PHD2_PHF14"/>
    <property type="match status" value="1"/>
</dbReference>
<feature type="domain" description="PHD-type" evidence="7">
    <location>
        <begin position="646"/>
        <end position="700"/>
    </location>
</feature>
<dbReference type="PANTHER" id="PTHR13793">
    <property type="entry name" value="PHD FINGER PROTEINS"/>
    <property type="match status" value="1"/>
</dbReference>
<protein>
    <recommendedName>
        <fullName evidence="11">PHD finger protein 14</fullName>
    </recommendedName>
</protein>
<dbReference type="Pfam" id="PF13832">
    <property type="entry name" value="zf-HC5HC2H_2"/>
    <property type="match status" value="1"/>
</dbReference>
<dbReference type="CDD" id="cd15674">
    <property type="entry name" value="ePHD_PHF14"/>
    <property type="match status" value="1"/>
</dbReference>
<feature type="compositionally biased region" description="Polar residues" evidence="6">
    <location>
        <begin position="1"/>
        <end position="10"/>
    </location>
</feature>
<keyword evidence="10" id="KW-1185">Reference proteome</keyword>
<feature type="coiled-coil region" evidence="5">
    <location>
        <begin position="553"/>
        <end position="601"/>
    </location>
</feature>
<keyword evidence="3" id="KW-0862">Zinc</keyword>
<dbReference type="InterPro" id="IPR013083">
    <property type="entry name" value="Znf_RING/FYVE/PHD"/>
</dbReference>
<sequence length="921" mass="103724">MDASIKTKNMSSKERKSDVNINSLDDIDPRVSFLYKAMINRDPRKRRVKPVHHSQVQVNFGGLEDSEEDSDFDIIKHSRELGGDPLDGSDNDDIEEYKSCSSKKNIADEASEEGSNEEELISEDEEEDDSEEDDDSDHEDEDMEEETDDDGEQGESGTDGAGMSDEMQSPEIKGLGHVWTTIDSDEDDEDYIPKKRKQKSGKAGPQKSDSATKPVAKTRSDQTAALATQDEPDSLQEAAPQGRIKVIVCCVCLSDRSADDDEIVECDNCGISVHEGCYGISESHSTASTESSASTEPWFCDACKASAKPVCELCPNTGGIFKETDNGKWVHIVCALYTPGVAFGDVDKLSLVTLFEMPYSKWGARECSLCEDSRFSQTGVCINCDAGMCKAYFHVTCAQKEGLLAEAAPEEVMDIADPFFAYCKLHADKITSKIKRRNWLAIQSHVKRHTPNVIVEEIERLRFDRKLNRHREKYSVTKSKRPQSWVPTQKMVRHLHTSPSAVRGFLRKAELMGVITQVHTVPAEKLEVRKKAIGQPAFSSEFINYFMERNMKVDNLKNTLVELISQNNKLQEQEKIVRKTYDQLHNEVNDLKQKGNNSRREGESLCGILQDIYGKVVPNIPEVFKNRKRTRSPGKRESPASPTAIINQCGICNKTNEQHLLAKCDSCKKHYHLGCLEPPLTRMPKKTKLFGWQCSYCVLPGSDASVRSAPDVDEPRRLRETIKEPDKFFHLSHVQDSLKVQEQRSLIRKRNRRRRDTARARRMARNAAKSKSSPVQNKSKSSPAQDKSKSLSPVKKPRTPTAGQNFACSQQLSSPIQRESIRDLDIMCVVCNKDGVLNDTVRCDECMLSYHLKCLDPPMKKSPKVRGYMWHCEACDMMDSSNDEPVRARKDDRRPNVKRPKAREASNSIIFDIDVSSDNSS</sequence>
<dbReference type="CDD" id="cd15563">
    <property type="entry name" value="PHD3_PHF14"/>
    <property type="match status" value="1"/>
</dbReference>
<evidence type="ECO:0000256" key="5">
    <source>
        <dbReference type="SAM" id="Coils"/>
    </source>
</evidence>
<dbReference type="PROSITE" id="PS50016">
    <property type="entry name" value="ZF_PHD_2"/>
    <property type="match status" value="3"/>
</dbReference>
<dbReference type="InterPro" id="IPR001965">
    <property type="entry name" value="Znf_PHD"/>
</dbReference>
<dbReference type="InterPro" id="IPR034732">
    <property type="entry name" value="EPHD"/>
</dbReference>
<dbReference type="EMBL" id="CAXITT010000007">
    <property type="protein sequence ID" value="CAL1526617.1"/>
    <property type="molecule type" value="Genomic_DNA"/>
</dbReference>
<accession>A0AAV2GYY0</accession>
<dbReference type="InterPro" id="IPR050701">
    <property type="entry name" value="Histone_Mod_Regulator"/>
</dbReference>
<feature type="compositionally biased region" description="Polar residues" evidence="6">
    <location>
        <begin position="769"/>
        <end position="785"/>
    </location>
</feature>
<dbReference type="InterPro" id="IPR019786">
    <property type="entry name" value="Zinc_finger_PHD-type_CS"/>
</dbReference>
<feature type="region of interest" description="Disordered" evidence="6">
    <location>
        <begin position="1"/>
        <end position="23"/>
    </location>
</feature>
<dbReference type="InterPro" id="IPR019787">
    <property type="entry name" value="Znf_PHD-finger"/>
</dbReference>
<dbReference type="CDD" id="cd15561">
    <property type="entry name" value="PHD1_PHF14"/>
    <property type="match status" value="1"/>
</dbReference>
<dbReference type="Gene3D" id="3.30.40.10">
    <property type="entry name" value="Zinc/RING finger domain, C3HC4 (zinc finger)"/>
    <property type="match status" value="4"/>
</dbReference>
<feature type="compositionally biased region" description="Basic residues" evidence="6">
    <location>
        <begin position="746"/>
        <end position="764"/>
    </location>
</feature>
<feature type="domain" description="PHD-type" evidence="8">
    <location>
        <begin position="308"/>
        <end position="427"/>
    </location>
</feature>
<feature type="region of interest" description="Disordered" evidence="6">
    <location>
        <begin position="880"/>
        <end position="905"/>
    </location>
</feature>
<evidence type="ECO:0000259" key="8">
    <source>
        <dbReference type="PROSITE" id="PS51805"/>
    </source>
</evidence>
<dbReference type="SUPFAM" id="SSF57903">
    <property type="entry name" value="FYVE/PHD zinc finger"/>
    <property type="match status" value="3"/>
</dbReference>
<dbReference type="Pfam" id="PF00628">
    <property type="entry name" value="PHD"/>
    <property type="match status" value="3"/>
</dbReference>